<dbReference type="PANTHER" id="PTHR42872">
    <property type="entry name" value="PROTEIN-GLUTAMATE METHYLESTERASE/PROTEIN-GLUTAMINE GLUTAMINASE"/>
    <property type="match status" value="1"/>
</dbReference>
<dbReference type="SUPFAM" id="SSF52172">
    <property type="entry name" value="CheY-like"/>
    <property type="match status" value="1"/>
</dbReference>
<dbReference type="Pfam" id="PF01339">
    <property type="entry name" value="CheB_methylest"/>
    <property type="match status" value="1"/>
</dbReference>
<dbReference type="Gene3D" id="3.40.50.2300">
    <property type="match status" value="1"/>
</dbReference>
<evidence type="ECO:0000256" key="5">
    <source>
        <dbReference type="HAMAP-Rule" id="MF_00099"/>
    </source>
</evidence>
<dbReference type="Pfam" id="PF00072">
    <property type="entry name" value="Response_reg"/>
    <property type="match status" value="1"/>
</dbReference>
<dbReference type="NCBIfam" id="NF009206">
    <property type="entry name" value="PRK12555.1"/>
    <property type="match status" value="1"/>
</dbReference>
<dbReference type="InterPro" id="IPR001789">
    <property type="entry name" value="Sig_transdc_resp-reg_receiver"/>
</dbReference>
<feature type="active site" evidence="5 6">
    <location>
        <position position="158"/>
    </location>
</feature>
<organism evidence="10 11">
    <name type="scientific">Ancylobacter radicis</name>
    <dbReference type="NCBI Taxonomy" id="2836179"/>
    <lineage>
        <taxon>Bacteria</taxon>
        <taxon>Pseudomonadati</taxon>
        <taxon>Pseudomonadota</taxon>
        <taxon>Alphaproteobacteria</taxon>
        <taxon>Hyphomicrobiales</taxon>
        <taxon>Xanthobacteraceae</taxon>
        <taxon>Ancylobacter</taxon>
    </lineage>
</organism>
<comment type="similarity">
    <text evidence="5">Belongs to the CheB family.</text>
</comment>
<accession>A0ABS5R8M4</accession>
<sequence length="342" mass="35131">MRIGIVNDLPMAAELLRRIIVAAPEHQVAWIAGDGREAVASCARDLPDLVLMDITMPQMDGVEATRRIMAATPCPILLVTASIDANVSGVYEAMGHGALDAVDIPTVGTDVSAAPAATLLAKIAIIGKLVGDGRTGRASPPPAPAAGNARRLVAIGASAGGPAAVAAILTRLPADFPAALVLVQHVDPKFVPGLANWLGQQARLPVRAAAEGDRPEAGTMLIAASGDHLVLGASGELAYTAAPRDYPYRPSVDVFFHSAARFWRGELVGVLLTGMGRDGAQGLLALRQAGHLTIAQDQKSSAVYGMPKAAAALSAAVDILPLDHIAGRLADVFGCSSHEAQS</sequence>
<gene>
    <name evidence="5" type="primary">cheB</name>
    <name evidence="10" type="ORF">KIP89_10840</name>
</gene>
<comment type="catalytic activity">
    <reaction evidence="4 5">
        <text>[protein]-L-glutamate 5-O-methyl ester + H2O = L-glutamyl-[protein] + methanol + H(+)</text>
        <dbReference type="Rhea" id="RHEA:23236"/>
        <dbReference type="Rhea" id="RHEA-COMP:10208"/>
        <dbReference type="Rhea" id="RHEA-COMP:10311"/>
        <dbReference type="ChEBI" id="CHEBI:15377"/>
        <dbReference type="ChEBI" id="CHEBI:15378"/>
        <dbReference type="ChEBI" id="CHEBI:17790"/>
        <dbReference type="ChEBI" id="CHEBI:29973"/>
        <dbReference type="ChEBI" id="CHEBI:82795"/>
        <dbReference type="EC" id="3.1.1.61"/>
    </reaction>
</comment>
<dbReference type="HAMAP" id="MF_00099">
    <property type="entry name" value="CheB_chemtxs"/>
    <property type="match status" value="1"/>
</dbReference>
<protein>
    <recommendedName>
        <fullName evidence="5">Protein-glutamate methylesterase/protein-glutamine glutaminase</fullName>
        <ecNumber evidence="5">3.1.1.61</ecNumber>
        <ecNumber evidence="5">3.5.1.44</ecNumber>
    </recommendedName>
</protein>
<dbReference type="InterPro" id="IPR035909">
    <property type="entry name" value="CheB_C"/>
</dbReference>
<evidence type="ECO:0000256" key="2">
    <source>
        <dbReference type="ARBA" id="ARBA00022500"/>
    </source>
</evidence>
<evidence type="ECO:0000256" key="1">
    <source>
        <dbReference type="ARBA" id="ARBA00022490"/>
    </source>
</evidence>
<dbReference type="SMART" id="SM00448">
    <property type="entry name" value="REC"/>
    <property type="match status" value="1"/>
</dbReference>
<evidence type="ECO:0000256" key="7">
    <source>
        <dbReference type="PROSITE-ProRule" id="PRU00169"/>
    </source>
</evidence>
<reference evidence="10" key="1">
    <citation type="submission" date="2021-05" db="EMBL/GenBank/DDBJ databases">
        <authorList>
            <person name="Sun Q."/>
            <person name="Inoue M."/>
        </authorList>
    </citation>
    <scope>NUCLEOTIDE SEQUENCE</scope>
    <source>
        <strain evidence="10">VKM B-3255</strain>
    </source>
</reference>
<proteinExistence type="inferred from homology"/>
<evidence type="ECO:0000259" key="9">
    <source>
        <dbReference type="PROSITE" id="PS50122"/>
    </source>
</evidence>
<name>A0ABS5R8M4_9HYPH</name>
<evidence type="ECO:0000313" key="10">
    <source>
        <dbReference type="EMBL" id="MBS9477605.1"/>
    </source>
</evidence>
<dbReference type="PIRSF" id="PIRSF000876">
    <property type="entry name" value="RR_chemtxs_CheB"/>
    <property type="match status" value="1"/>
</dbReference>
<dbReference type="InterPro" id="IPR011006">
    <property type="entry name" value="CheY-like_superfamily"/>
</dbReference>
<comment type="caution">
    <text evidence="10">The sequence shown here is derived from an EMBL/GenBank/DDBJ whole genome shotgun (WGS) entry which is preliminary data.</text>
</comment>
<dbReference type="SUPFAM" id="SSF52738">
    <property type="entry name" value="Methylesterase CheB, C-terminal domain"/>
    <property type="match status" value="1"/>
</dbReference>
<dbReference type="CDD" id="cd17541">
    <property type="entry name" value="REC_CheB-like"/>
    <property type="match status" value="1"/>
</dbReference>
<keyword evidence="11" id="KW-1185">Reference proteome</keyword>
<keyword evidence="3 5" id="KW-0378">Hydrolase</keyword>
<feature type="domain" description="Response regulatory" evidence="8">
    <location>
        <begin position="2"/>
        <end position="119"/>
    </location>
</feature>
<dbReference type="CDD" id="cd16432">
    <property type="entry name" value="CheB_Rec"/>
    <property type="match status" value="1"/>
</dbReference>
<dbReference type="PANTHER" id="PTHR42872:SF6">
    <property type="entry name" value="PROTEIN-GLUTAMATE METHYLESTERASE_PROTEIN-GLUTAMINE GLUTAMINASE"/>
    <property type="match status" value="1"/>
</dbReference>
<dbReference type="RefSeq" id="WP_213755350.1">
    <property type="nucleotide sequence ID" value="NZ_JAHCQH010000015.1"/>
</dbReference>
<dbReference type="EC" id="3.5.1.44" evidence="5"/>
<feature type="active site" evidence="5 6">
    <location>
        <position position="278"/>
    </location>
</feature>
<feature type="modified residue" description="4-aspartylphosphate" evidence="5 7">
    <location>
        <position position="53"/>
    </location>
</feature>
<feature type="active site" evidence="5 6">
    <location>
        <position position="185"/>
    </location>
</feature>
<feature type="domain" description="CheB-type methylesterase" evidence="9">
    <location>
        <begin position="144"/>
        <end position="329"/>
    </location>
</feature>
<dbReference type="InterPro" id="IPR000673">
    <property type="entry name" value="Sig_transdc_resp-reg_Me-estase"/>
</dbReference>
<keyword evidence="2 5" id="KW-0145">Chemotaxis</keyword>
<evidence type="ECO:0000256" key="6">
    <source>
        <dbReference type="PROSITE-ProRule" id="PRU00050"/>
    </source>
</evidence>
<comment type="function">
    <text evidence="5">Involved in chemotaxis. Part of a chemotaxis signal transduction system that modulates chemotaxis in response to various stimuli. Catalyzes the demethylation of specific methylglutamate residues introduced into the chemoreceptors (methyl-accepting chemotaxis proteins or MCP) by CheR. Also mediates the irreversible deamidation of specific glutamine residues to glutamic acid.</text>
</comment>
<keyword evidence="5 7" id="KW-0597">Phosphoprotein</keyword>
<dbReference type="EC" id="3.1.1.61" evidence="5"/>
<comment type="catalytic activity">
    <reaction evidence="5">
        <text>L-glutaminyl-[protein] + H2O = L-glutamyl-[protein] + NH4(+)</text>
        <dbReference type="Rhea" id="RHEA:16441"/>
        <dbReference type="Rhea" id="RHEA-COMP:10207"/>
        <dbReference type="Rhea" id="RHEA-COMP:10208"/>
        <dbReference type="ChEBI" id="CHEBI:15377"/>
        <dbReference type="ChEBI" id="CHEBI:28938"/>
        <dbReference type="ChEBI" id="CHEBI:29973"/>
        <dbReference type="ChEBI" id="CHEBI:30011"/>
        <dbReference type="EC" id="3.5.1.44"/>
    </reaction>
</comment>
<evidence type="ECO:0000259" key="8">
    <source>
        <dbReference type="PROSITE" id="PS50110"/>
    </source>
</evidence>
<evidence type="ECO:0000256" key="4">
    <source>
        <dbReference type="ARBA" id="ARBA00048267"/>
    </source>
</evidence>
<evidence type="ECO:0000313" key="11">
    <source>
        <dbReference type="Proteomes" id="UP001166585"/>
    </source>
</evidence>
<dbReference type="Gene3D" id="3.40.50.180">
    <property type="entry name" value="Methylesterase CheB, C-terminal domain"/>
    <property type="match status" value="1"/>
</dbReference>
<dbReference type="PROSITE" id="PS50110">
    <property type="entry name" value="RESPONSE_REGULATORY"/>
    <property type="match status" value="1"/>
</dbReference>
<dbReference type="InterPro" id="IPR008248">
    <property type="entry name" value="CheB-like"/>
</dbReference>
<comment type="domain">
    <text evidence="5">Contains a C-terminal catalytic domain, and an N-terminal region which modulates catalytic activity.</text>
</comment>
<comment type="PTM">
    <text evidence="5">Phosphorylated by CheA. Phosphorylation of the N-terminal regulatory domain activates the methylesterase activity.</text>
</comment>
<keyword evidence="1 5" id="KW-0963">Cytoplasm</keyword>
<comment type="subcellular location">
    <subcellularLocation>
        <location evidence="5">Cytoplasm</location>
    </subcellularLocation>
</comment>
<evidence type="ECO:0000256" key="3">
    <source>
        <dbReference type="ARBA" id="ARBA00022801"/>
    </source>
</evidence>
<dbReference type="PROSITE" id="PS50122">
    <property type="entry name" value="CHEB"/>
    <property type="match status" value="1"/>
</dbReference>
<dbReference type="EMBL" id="JAHCQH010000015">
    <property type="protein sequence ID" value="MBS9477605.1"/>
    <property type="molecule type" value="Genomic_DNA"/>
</dbReference>
<dbReference type="Proteomes" id="UP001166585">
    <property type="component" value="Unassembled WGS sequence"/>
</dbReference>